<dbReference type="Proteomes" id="UP001152320">
    <property type="component" value="Chromosome 4"/>
</dbReference>
<protein>
    <submittedName>
        <fullName evidence="1">Uncharacterized protein</fullName>
    </submittedName>
</protein>
<comment type="caution">
    <text evidence="1">The sequence shown here is derived from an EMBL/GenBank/DDBJ whole genome shotgun (WGS) entry which is preliminary data.</text>
</comment>
<organism evidence="1 2">
    <name type="scientific">Holothuria leucospilota</name>
    <name type="common">Black long sea cucumber</name>
    <name type="synonym">Mertensiothuria leucospilota</name>
    <dbReference type="NCBI Taxonomy" id="206669"/>
    <lineage>
        <taxon>Eukaryota</taxon>
        <taxon>Metazoa</taxon>
        <taxon>Echinodermata</taxon>
        <taxon>Eleutherozoa</taxon>
        <taxon>Echinozoa</taxon>
        <taxon>Holothuroidea</taxon>
        <taxon>Aspidochirotacea</taxon>
        <taxon>Aspidochirotida</taxon>
        <taxon>Holothuriidae</taxon>
        <taxon>Holothuria</taxon>
    </lineage>
</organism>
<evidence type="ECO:0000313" key="2">
    <source>
        <dbReference type="Proteomes" id="UP001152320"/>
    </source>
</evidence>
<dbReference type="AlphaFoldDB" id="A0A9Q1CDE2"/>
<name>A0A9Q1CDE2_HOLLE</name>
<dbReference type="EMBL" id="JAIZAY010000004">
    <property type="protein sequence ID" value="KAJ8043247.1"/>
    <property type="molecule type" value="Genomic_DNA"/>
</dbReference>
<accession>A0A9Q1CDE2</accession>
<sequence>MAELEFDTRKRKRKAATHSVEVSESQIVSALDNLSFLSRDRPKFWRRCKPSRVILIPGWADWRRLAELAGKERDHLETKRPWSAIVVTNGVIMQRNAPTPRQWFPSWETRNTWFRGPGTG</sequence>
<gene>
    <name evidence="1" type="ORF">HOLleu_10249</name>
</gene>
<reference evidence="1" key="1">
    <citation type="submission" date="2021-10" db="EMBL/GenBank/DDBJ databases">
        <title>Tropical sea cucumber genome reveals ecological adaptation and Cuvierian tubules defense mechanism.</title>
        <authorList>
            <person name="Chen T."/>
        </authorList>
    </citation>
    <scope>NUCLEOTIDE SEQUENCE</scope>
    <source>
        <strain evidence="1">Nanhai2018</strain>
        <tissue evidence="1">Muscle</tissue>
    </source>
</reference>
<keyword evidence="2" id="KW-1185">Reference proteome</keyword>
<evidence type="ECO:0000313" key="1">
    <source>
        <dbReference type="EMBL" id="KAJ8043247.1"/>
    </source>
</evidence>
<proteinExistence type="predicted"/>